<organism evidence="1 2">
    <name type="scientific">Populus alba</name>
    <name type="common">White poplar</name>
    <dbReference type="NCBI Taxonomy" id="43335"/>
    <lineage>
        <taxon>Eukaryota</taxon>
        <taxon>Viridiplantae</taxon>
        <taxon>Streptophyta</taxon>
        <taxon>Embryophyta</taxon>
        <taxon>Tracheophyta</taxon>
        <taxon>Spermatophyta</taxon>
        <taxon>Magnoliopsida</taxon>
        <taxon>eudicotyledons</taxon>
        <taxon>Gunneridae</taxon>
        <taxon>Pentapetalae</taxon>
        <taxon>rosids</taxon>
        <taxon>fabids</taxon>
        <taxon>Malpighiales</taxon>
        <taxon>Salicaceae</taxon>
        <taxon>Saliceae</taxon>
        <taxon>Populus</taxon>
    </lineage>
</organism>
<dbReference type="Proteomes" id="UP000309997">
    <property type="component" value="Unassembled WGS sequence"/>
</dbReference>
<dbReference type="EMBL" id="RCHU02000001">
    <property type="protein sequence ID" value="KAL3610027.1"/>
    <property type="molecule type" value="Genomic_DNA"/>
</dbReference>
<keyword evidence="2" id="KW-1185">Reference proteome</keyword>
<proteinExistence type="predicted"/>
<protein>
    <submittedName>
        <fullName evidence="1">Uncharacterized protein</fullName>
    </submittedName>
</protein>
<sequence length="119" mass="13730">MSFPTINDSDKMLWHPGLIFWMLCFWHTTRCRVSDVAAPVVKVVGVQRQFMDTENRETLSGGQSREAGTRTPPLTRVRCKQGAFSFWVHMRRSMELAYGSSFSRKNLDHDYSKIPVAFV</sequence>
<accession>A0ACC4CXM2</accession>
<evidence type="ECO:0000313" key="2">
    <source>
        <dbReference type="Proteomes" id="UP000309997"/>
    </source>
</evidence>
<evidence type="ECO:0000313" key="1">
    <source>
        <dbReference type="EMBL" id="KAL3610027.1"/>
    </source>
</evidence>
<reference evidence="1 2" key="1">
    <citation type="journal article" date="2024" name="Plant Biotechnol. J.">
        <title>Genome and CRISPR/Cas9 system of a widespread forest tree (Populus alba) in the world.</title>
        <authorList>
            <person name="Liu Y.J."/>
            <person name="Jiang P.F."/>
            <person name="Han X.M."/>
            <person name="Li X.Y."/>
            <person name="Wang H.M."/>
            <person name="Wang Y.J."/>
            <person name="Wang X.X."/>
            <person name="Zeng Q.Y."/>
        </authorList>
    </citation>
    <scope>NUCLEOTIDE SEQUENCE [LARGE SCALE GENOMIC DNA]</scope>
    <source>
        <strain evidence="2">cv. PAL-ZL1</strain>
    </source>
</reference>
<comment type="caution">
    <text evidence="1">The sequence shown here is derived from an EMBL/GenBank/DDBJ whole genome shotgun (WGS) entry which is preliminary data.</text>
</comment>
<name>A0ACC4CXM2_POPAL</name>
<gene>
    <name evidence="1" type="ORF">D5086_001047</name>
</gene>